<keyword evidence="2" id="KW-0813">Transport</keyword>
<dbReference type="EMBL" id="PNBA02000005">
    <property type="protein sequence ID" value="KAG6425590.1"/>
    <property type="molecule type" value="Genomic_DNA"/>
</dbReference>
<protein>
    <recommendedName>
        <fullName evidence="10">Vacuolar protein sorting-associated protein 13</fullName>
    </recommendedName>
</protein>
<evidence type="ECO:0000256" key="3">
    <source>
        <dbReference type="ARBA" id="ARBA00023055"/>
    </source>
</evidence>
<keyword evidence="9" id="KW-1185">Reference proteome</keyword>
<dbReference type="InterPro" id="IPR026847">
    <property type="entry name" value="VPS13"/>
</dbReference>
<feature type="domain" description="Vacuolar protein sorting-associated protein 13 VPS13 adaptor binding" evidence="6">
    <location>
        <begin position="2497"/>
        <end position="2756"/>
    </location>
</feature>
<evidence type="ECO:0000313" key="9">
    <source>
        <dbReference type="Proteomes" id="UP000298416"/>
    </source>
</evidence>
<evidence type="ECO:0000259" key="6">
    <source>
        <dbReference type="Pfam" id="PF25036"/>
    </source>
</evidence>
<reference evidence="8" key="2">
    <citation type="submission" date="2020-08" db="EMBL/GenBank/DDBJ databases">
        <title>Plant Genome Project.</title>
        <authorList>
            <person name="Zhang R.-G."/>
        </authorList>
    </citation>
    <scope>NUCLEOTIDE SEQUENCE</scope>
    <source>
        <strain evidence="8">Huo1</strain>
        <tissue evidence="8">Leaf</tissue>
    </source>
</reference>
<dbReference type="Proteomes" id="UP000298416">
    <property type="component" value="Unassembled WGS sequence"/>
</dbReference>
<proteinExistence type="inferred from homology"/>
<evidence type="ECO:0000256" key="4">
    <source>
        <dbReference type="SAM" id="MobiDB-lite"/>
    </source>
</evidence>
<dbReference type="GO" id="GO:0006623">
    <property type="term" value="P:protein targeting to vacuole"/>
    <property type="evidence" value="ECO:0007669"/>
    <property type="project" value="TreeGrafter"/>
</dbReference>
<name>A0A8X8Y4V2_SALSN</name>
<evidence type="ECO:0000313" key="8">
    <source>
        <dbReference type="EMBL" id="KAG6425590.1"/>
    </source>
</evidence>
<dbReference type="InterPro" id="IPR026854">
    <property type="entry name" value="VPS13_N"/>
</dbReference>
<sequence>MFEGLVRQLIWGYLGKYIKDIQKEQLKITLWNAGDGVLEEVLLENVELILEAFDYLRLPFAFTQGRVGKLSIKIPWKKLGWDPIIIILEDVYICLSQRDDKEWAMDAIKRREYASKKAQLAAAELAKLSRRVCGEDADFDYLSLDYGIYNQTGNSFISHITAKILDSIQVSIRNVHVLYCEKQSAAEDLRFGLKFSSLTIMKQTAFGSATTKVKGGRVNKLIEIQNLELYCDTYGEASDSKMENTHISNSMGMEELEDNKYSSILAPLNVSVSLSVNKSGKLLNDAPQYTVNIELASMATSMDENQLQQILSLLDYVSLCQLRENYGCYRPWWSPLKEKLKGWQKAWWHYAQESVLSDVRRRLRRTSWKYFAERLGLEVVDMLVDKYSKHQLPRLCNGVLLIESEKANVRETKGIEIREIMYIVLFLHDMLINSRRKYVNLYKAKLKCLRHDQMIDEDVEQELEEMEKVTDIEDILNYRAVAEQELEDFLVNPSSKYGSNGENMNKSVDDDQPPNKPRGWLNWLSYGMLGAGGTDVTNQFSGVISDDAIKDIYEATKFYPAPAVIGDSAIKEEVYFYSVKINISDIHTKLRSIKATTVSLFIDYVVALWARERKLGRNIADLMLSGISIKAKVRDKSAAITASVNSAKILNPFNSQIILSSKKMNSEDAVFGKHLPSLDIKVEMPPPSSNSNLSVKVTLSPTELFCDSEPLKNILDFLDVLHHMSFQQQRILLSLNGIDDPNSRLLSKLDYVLSSRKKIMWDINLLNTAINIPWGHANNGGHNTVIDISAISFTSKSEIDSSASPIGDTSHLLHHVGSGPRGSEFGFQLHNLYDHFEILISDTEMNLIMPSSVTLPLLEKFSASASLVSCILPDEPVLKVFEVQVQVPSLVAHFSASVYGEIMGLISQFGMLHPSDSSDSIEQKSNGLKASENTWFSVDASLDAIYLLVNLEDNLADGCILNINFQELGVWYDQRDFPDCWVSLQACQISASSANDDCENHVLCSSIRGSVSENQPNMSVDGQNGLLEDKTSLSPHCTFLHFIAMRNTSWILQKYTICASDLEIHCHPFIVRKLVGFFDEIALYGHSDFDDKKNNVEDQNSPIFGFDPKQHSLSNGIGLKESVNIPLDHFPSTTFEDGKYFCNLENLVDDMRLKFNKTLNLRDQKFRPSEISLPDRTMMFSTPPVNSNLDSDSSMCTFINRDSVLVNLNLTNITMHFHDASCIIGTIVVPLAKSVVTVSEDMLEMVCSTEGASLSTSWWKKIIHEFLWGPLSSNHSPILNICLKKRNTQLQNSHSELSFYVQHVLCMLPPDFLAMLIGYFSLPDWSPYELVLPSDTMNIQGSTTFSLEIVDCNVITPADNDFYRLLQIDIKQLSVSFSESSDRSSLTRNIPSSCCIGAGKFLDRNHCLDFFGRDLSLSVLLLGKDVVNPLDGCQKLVLIASLTADVWVRIPYYSQTDSASYPVCIMALVNDCVIDIEEERTITGLDALGYVIDQFSWVEQESNMFTYDIVRFLQTKKQLMEHSVLLSKSADVTTNEMRFCVRSLSLRLHQLKRDSTCSEIIAEAEMHFVCSLSLINGKPHFFDISFSSVVLFSLLNSVALAEFSCTDSGLSVLDMILVVSRHVENQIVLSFPSLDVWLYLPDWNEIIDLLVSFSKKLSTQVSGASAEGLSSVTADNCPSVVSDRQSHVPPEDIDLDAGSSVLTLEHVSLSIHFPALVSRDAYETFGRPHVHVLPSGDTCGIPSGNHNCFISISLQSKISEFVADGKSVKLAINSDYTSAVLRLLSGDTAQSWPLLQLTKVYLEAEIFEYQTENLSMDLFIRSDSLDLSLGNYILYLFYFTWFEKAEDTHSQFFIKRMNINAQLRRLSLHLNDWKTSNGPLLEFLVRNSSFWSTVTEDEIEGSLGCDLQVNYYNIDKVLWEPFLEPWKFQLSMSRKQDERALFSGTITTDINLESKTHLNLNLNEPIIEVVSRAVEMVNDAWSLTAMTESPDLSNSHIAKGVGTRRYAPYMLQNLTTLPLLYACQHKLGADDLDVSPSEGVLQPGSSTLIYINESPEELLVRYRPVRSSDRLNDKQLLESAHRYVTFQLEGTSAPSAPISMDLVGRNYFEVQFSKSSHVPEFYSDASSIRNRMSEGNGGADANKGFAIPVVIDVSVQRFTKLMRLYSTVVILNSTSVVLEVRFDIPFGLSPKVLGPIYPGQEFPLPLHLAESGCIRWRPIGDSYLWSEAYNISSIISRDVKIGFLRSFVCYPSLPSSEAFRCCITVNGQCLSPVGCGKRVYSVIGVDSGNQCQDSHSQSSHNLEIPRNRLLYQVMLTSPLVLKNYLMKLMSVTLEDAGVTRTAFLSEVETSFYHIDSSHDFSITFQMHGFKPSTLKYPRAESFSEKARFSGTKYSVSEIVKFESEFSNGPLYVTMEKVMDAVSGSRELFISVPFLLFNCTGFPLALSSSGNEMKGFSCIIPSCYDLDEKNVLVKKKDGLSLILSDQDVPASDSTSEANSYTSDLVESGSKKVSACLFSPDPDSYSGEVMVKLSRHVPSVIENLQKRSWSAPFSLVPPTGSTSVLVPQPSMVSGYVLSVSAVAAPFSGRTKIITFQPGYVIVNACTKILCYKQKGTDSSFQLEAGKHAYIQWMDSKRELLLSVRFDEPGWEWSGCFLPKQLGDTQLKMRNYMTAAVYMLRVEVRNADVSVGEEKIIGSTTGNSGTNLILLSDDDTGFMPYRIDNHSRERLRIYQPKCESFETVIHSYTSTPYAWDEPCYPHRLVVEVPGERILGSYAIDDVSAHSLVYLSATSEKPDRKLLISVHSEGAIKVLSIIDSSYHVLNDLKRLHVPQLKDNGKQAKEYASFVNYKEKVSVDIPFLGVSLMNSHPEEILFASAKNTKLTFAQSLDQQQFSLQIASLQIDNQLRTSPYPVILSFNSGNKGNMVNGMKLKDISGSTNQTATSSLCEPVLFLGASKWRNAETSLVSFESITLRMADLYLEIEQEIVLRLFEFCKTVSSKLQSRVYQHTGSTQNLLFPELEITGETSRNAPYSAILLEDQKRKFLLPNIVPIGAPWQQIHLSARNQKKVYVELFDMGPIKLTLSFSSSPWILRDGVLTSGESLIHRGLMALADVEGAKIHFKELILSHQIASWETIQEILVSHYTRQFLHEMYKVFGSAGVIGNPVGFARSLGLGIKDFFSLPMWSVIQSPTGLITGMAQGTTSLLSSTVYAISDATSQFSKAAHKGIVAFTFDDQTATMIERQQKGMSSHSKGVINEFLEGLTGVLQSPIKGAEKHGLPGVLSGIAVGVTGLVARPAASILEVTGKTAQSIRNRSRIHQMGYRCFRVRLPRPLSSESPLKPYSWDEAVGTYILTETDVNLRDETLVICKALKQSGQYVLITGRLILVVSCPSLIESEGVPADPKWEILSEIGLDSVILADNDGEVVHIVGSGSDTTSFRQNLQHPKRGSDDAKGKLWSSSHTPLPFLQTNLELGSEEEADDFLRMLRGMIESGREQGWGAKYILHQSNIR</sequence>
<gene>
    <name evidence="8" type="ORF">SASPL_116031</name>
</gene>
<feature type="domain" description="Vacuolar protein sorting-associated protein 13 VPS13 adaptor binding" evidence="6">
    <location>
        <begin position="2158"/>
        <end position="2451"/>
    </location>
</feature>
<dbReference type="PANTHER" id="PTHR16166">
    <property type="entry name" value="VACUOLAR PROTEIN SORTING-ASSOCIATED PROTEIN VPS13"/>
    <property type="match status" value="1"/>
</dbReference>
<dbReference type="Pfam" id="PF12624">
    <property type="entry name" value="VPS13_N"/>
    <property type="match status" value="1"/>
</dbReference>
<evidence type="ECO:0000259" key="7">
    <source>
        <dbReference type="Pfam" id="PF25037"/>
    </source>
</evidence>
<dbReference type="GO" id="GO:0045053">
    <property type="term" value="P:protein retention in Golgi apparatus"/>
    <property type="evidence" value="ECO:0007669"/>
    <property type="project" value="TreeGrafter"/>
</dbReference>
<evidence type="ECO:0008006" key="10">
    <source>
        <dbReference type="Google" id="ProtNLM"/>
    </source>
</evidence>
<accession>A0A8X8Y4V2</accession>
<comment type="caution">
    <text evidence="8">The sequence shown here is derived from an EMBL/GenBank/DDBJ whole genome shotgun (WGS) entry which is preliminary data.</text>
</comment>
<comment type="similarity">
    <text evidence="1">Belongs to the VPS13 family.</text>
</comment>
<dbReference type="PANTHER" id="PTHR16166:SF143">
    <property type="entry name" value="PROTEIN SORTING-ASSOCIATED PROTEIN, PUTATIVE (DUF1162)-RELATED"/>
    <property type="match status" value="1"/>
</dbReference>
<feature type="domain" description="Chorein N-terminal" evidence="5">
    <location>
        <begin position="1"/>
        <end position="375"/>
    </location>
</feature>
<organism evidence="8">
    <name type="scientific">Salvia splendens</name>
    <name type="common">Scarlet sage</name>
    <dbReference type="NCBI Taxonomy" id="180675"/>
    <lineage>
        <taxon>Eukaryota</taxon>
        <taxon>Viridiplantae</taxon>
        <taxon>Streptophyta</taxon>
        <taxon>Embryophyta</taxon>
        <taxon>Tracheophyta</taxon>
        <taxon>Spermatophyta</taxon>
        <taxon>Magnoliopsida</taxon>
        <taxon>eudicotyledons</taxon>
        <taxon>Gunneridae</taxon>
        <taxon>Pentapetalae</taxon>
        <taxon>asterids</taxon>
        <taxon>lamiids</taxon>
        <taxon>Lamiales</taxon>
        <taxon>Lamiaceae</taxon>
        <taxon>Nepetoideae</taxon>
        <taxon>Mentheae</taxon>
        <taxon>Salviinae</taxon>
        <taxon>Salvia</taxon>
        <taxon>Salvia subgen. Calosphace</taxon>
        <taxon>core Calosphace</taxon>
    </lineage>
</organism>
<evidence type="ECO:0000256" key="2">
    <source>
        <dbReference type="ARBA" id="ARBA00022448"/>
    </source>
</evidence>
<keyword evidence="3" id="KW-0445">Lipid transport</keyword>
<reference evidence="8" key="1">
    <citation type="submission" date="2018-01" db="EMBL/GenBank/DDBJ databases">
        <authorList>
            <person name="Mao J.F."/>
        </authorList>
    </citation>
    <scope>NUCLEOTIDE SEQUENCE</scope>
    <source>
        <strain evidence="8">Huo1</strain>
        <tissue evidence="8">Leaf</tissue>
    </source>
</reference>
<feature type="domain" description="Intermembrane lipid transfer protein VPS13-like C-terminal" evidence="7">
    <location>
        <begin position="3327"/>
        <end position="3396"/>
    </location>
</feature>
<dbReference type="GO" id="GO:0006869">
    <property type="term" value="P:lipid transport"/>
    <property type="evidence" value="ECO:0007669"/>
    <property type="project" value="UniProtKB-KW"/>
</dbReference>
<dbReference type="Pfam" id="PF25037">
    <property type="entry name" value="VPS13_C"/>
    <property type="match status" value="1"/>
</dbReference>
<feature type="region of interest" description="Disordered" evidence="4">
    <location>
        <begin position="3437"/>
        <end position="3456"/>
    </location>
</feature>
<evidence type="ECO:0000256" key="1">
    <source>
        <dbReference type="ARBA" id="ARBA00006545"/>
    </source>
</evidence>
<dbReference type="Pfam" id="PF25036">
    <property type="entry name" value="VPS13_VAB"/>
    <property type="match status" value="2"/>
</dbReference>
<dbReference type="InterPro" id="IPR009543">
    <property type="entry name" value="VPS13_VAB"/>
</dbReference>
<dbReference type="InterPro" id="IPR056748">
    <property type="entry name" value="VPS13-like_C"/>
</dbReference>
<evidence type="ECO:0000259" key="5">
    <source>
        <dbReference type="Pfam" id="PF12624"/>
    </source>
</evidence>